<evidence type="ECO:0000259" key="9">
    <source>
        <dbReference type="PROSITE" id="PS51297"/>
    </source>
</evidence>
<dbReference type="Gene3D" id="3.40.1810.10">
    <property type="entry name" value="Transcription factor, MADS-box"/>
    <property type="match status" value="1"/>
</dbReference>
<evidence type="ECO:0000256" key="1">
    <source>
        <dbReference type="ARBA" id="ARBA00004123"/>
    </source>
</evidence>
<keyword evidence="4" id="KW-0804">Transcription</keyword>
<keyword evidence="6" id="KW-0175">Coiled coil</keyword>
<keyword evidence="5" id="KW-0539">Nucleus</keyword>
<evidence type="ECO:0000256" key="7">
    <source>
        <dbReference type="SAM" id="MobiDB-lite"/>
    </source>
</evidence>
<dbReference type="CDD" id="cd00265">
    <property type="entry name" value="MADS_MEF2_like"/>
    <property type="match status" value="1"/>
</dbReference>
<dbReference type="Pfam" id="PF00319">
    <property type="entry name" value="SRF-TF"/>
    <property type="match status" value="1"/>
</dbReference>
<name>A0A9Q0GFG1_9ROSI</name>
<evidence type="ECO:0000313" key="10">
    <source>
        <dbReference type="EMBL" id="KAJ4847416.1"/>
    </source>
</evidence>
<dbReference type="PROSITE" id="PS51297">
    <property type="entry name" value="K_BOX"/>
    <property type="match status" value="1"/>
</dbReference>
<reference evidence="10" key="2">
    <citation type="journal article" date="2023" name="Plants (Basel)">
        <title>Annotation of the Turnera subulata (Passifloraceae) Draft Genome Reveals the S-Locus Evolved after the Divergence of Turneroideae from Passifloroideae in a Stepwise Manner.</title>
        <authorList>
            <person name="Henning P.M."/>
            <person name="Roalson E.H."/>
            <person name="Mir W."/>
            <person name="McCubbin A.G."/>
            <person name="Shore J.S."/>
        </authorList>
    </citation>
    <scope>NUCLEOTIDE SEQUENCE</scope>
    <source>
        <strain evidence="10">F60SS</strain>
    </source>
</reference>
<dbReference type="AlphaFoldDB" id="A0A9Q0GFG1"/>
<comment type="subcellular location">
    <subcellularLocation>
        <location evidence="1">Nucleus</location>
    </subcellularLocation>
</comment>
<evidence type="ECO:0008006" key="12">
    <source>
        <dbReference type="Google" id="ProtNLM"/>
    </source>
</evidence>
<dbReference type="InterPro" id="IPR002487">
    <property type="entry name" value="TF_Kbox"/>
</dbReference>
<evidence type="ECO:0000259" key="8">
    <source>
        <dbReference type="PROSITE" id="PS50066"/>
    </source>
</evidence>
<evidence type="ECO:0000256" key="2">
    <source>
        <dbReference type="ARBA" id="ARBA00023015"/>
    </source>
</evidence>
<gene>
    <name evidence="10" type="ORF">Tsubulata_016689</name>
</gene>
<dbReference type="Pfam" id="PF01486">
    <property type="entry name" value="K-box"/>
    <property type="match status" value="1"/>
</dbReference>
<feature type="domain" description="MADS-box" evidence="8">
    <location>
        <begin position="9"/>
        <end position="69"/>
    </location>
</feature>
<comment type="caution">
    <text evidence="10">The sequence shown here is derived from an EMBL/GenBank/DDBJ whole genome shotgun (WGS) entry which is preliminary data.</text>
</comment>
<feature type="region of interest" description="Disordered" evidence="7">
    <location>
        <begin position="211"/>
        <end position="264"/>
    </location>
</feature>
<keyword evidence="2" id="KW-0805">Transcription regulation</keyword>
<dbReference type="GO" id="GO:0045944">
    <property type="term" value="P:positive regulation of transcription by RNA polymerase II"/>
    <property type="evidence" value="ECO:0007669"/>
    <property type="project" value="InterPro"/>
</dbReference>
<dbReference type="GO" id="GO:0005634">
    <property type="term" value="C:nucleus"/>
    <property type="evidence" value="ECO:0007669"/>
    <property type="project" value="UniProtKB-SubCell"/>
</dbReference>
<dbReference type="SUPFAM" id="SSF55455">
    <property type="entry name" value="SRF-like"/>
    <property type="match status" value="1"/>
</dbReference>
<sequence length="264" mass="29954">MTGGEKKKMGRGRIEIKRIENLNSRQVTFSKRRNGLLKKAKELSVLCDAEVAVIVFSSTGKLYEFSSTSMEHTLSRYSNGLDLETRDHPSDDRVVEHSKSTDVNSLKDEISKLRLKCLQMMGQQLDSLNFKELQNLEHQLSQGILSVRDKKDQILAEQLKKSRAQEQRALLENEALHKQIEELRHGSRSSRSTPCLELNPVERRFSLPCSKADSYRQSEEGDDDDDDFSDTTLQLGLATDGGRKRKIRRIESPSNESGSQLASE</sequence>
<evidence type="ECO:0000256" key="3">
    <source>
        <dbReference type="ARBA" id="ARBA00023125"/>
    </source>
</evidence>
<dbReference type="FunFam" id="3.40.1810.10:FF:000003">
    <property type="entry name" value="MADS-box transcription factor MADS-MC"/>
    <property type="match status" value="1"/>
</dbReference>
<organism evidence="10 11">
    <name type="scientific">Turnera subulata</name>
    <dbReference type="NCBI Taxonomy" id="218843"/>
    <lineage>
        <taxon>Eukaryota</taxon>
        <taxon>Viridiplantae</taxon>
        <taxon>Streptophyta</taxon>
        <taxon>Embryophyta</taxon>
        <taxon>Tracheophyta</taxon>
        <taxon>Spermatophyta</taxon>
        <taxon>Magnoliopsida</taxon>
        <taxon>eudicotyledons</taxon>
        <taxon>Gunneridae</taxon>
        <taxon>Pentapetalae</taxon>
        <taxon>rosids</taxon>
        <taxon>fabids</taxon>
        <taxon>Malpighiales</taxon>
        <taxon>Passifloraceae</taxon>
        <taxon>Turnera</taxon>
    </lineage>
</organism>
<dbReference type="PRINTS" id="PR00404">
    <property type="entry name" value="MADSDOMAIN"/>
</dbReference>
<feature type="compositionally biased region" description="Acidic residues" evidence="7">
    <location>
        <begin position="220"/>
        <end position="229"/>
    </location>
</feature>
<dbReference type="InterPro" id="IPR002100">
    <property type="entry name" value="TF_MADSbox"/>
</dbReference>
<evidence type="ECO:0000313" key="11">
    <source>
        <dbReference type="Proteomes" id="UP001141552"/>
    </source>
</evidence>
<protein>
    <recommendedName>
        <fullName evidence="12">Agamous-like MADS-box protein AGL18</fullName>
    </recommendedName>
</protein>
<evidence type="ECO:0000256" key="5">
    <source>
        <dbReference type="ARBA" id="ARBA00023242"/>
    </source>
</evidence>
<dbReference type="GO" id="GO:0046983">
    <property type="term" value="F:protein dimerization activity"/>
    <property type="evidence" value="ECO:0007669"/>
    <property type="project" value="InterPro"/>
</dbReference>
<feature type="compositionally biased region" description="Polar residues" evidence="7">
    <location>
        <begin position="252"/>
        <end position="264"/>
    </location>
</feature>
<dbReference type="OrthoDB" id="1898716at2759"/>
<dbReference type="PANTHER" id="PTHR48019">
    <property type="entry name" value="SERUM RESPONSE FACTOR HOMOLOG"/>
    <property type="match status" value="1"/>
</dbReference>
<feature type="coiled-coil region" evidence="6">
    <location>
        <begin position="154"/>
        <end position="181"/>
    </location>
</feature>
<dbReference type="InterPro" id="IPR050142">
    <property type="entry name" value="MADS-box/MEF2_TF"/>
</dbReference>
<accession>A0A9Q0GFG1</accession>
<dbReference type="PROSITE" id="PS00350">
    <property type="entry name" value="MADS_BOX_1"/>
    <property type="match status" value="1"/>
</dbReference>
<dbReference type="InterPro" id="IPR033896">
    <property type="entry name" value="MEF2-like_N"/>
</dbReference>
<dbReference type="EMBL" id="JAKUCV010001169">
    <property type="protein sequence ID" value="KAJ4847416.1"/>
    <property type="molecule type" value="Genomic_DNA"/>
</dbReference>
<evidence type="ECO:0000256" key="4">
    <source>
        <dbReference type="ARBA" id="ARBA00023163"/>
    </source>
</evidence>
<dbReference type="GO" id="GO:0003700">
    <property type="term" value="F:DNA-binding transcription factor activity"/>
    <property type="evidence" value="ECO:0007669"/>
    <property type="project" value="InterPro"/>
</dbReference>
<keyword evidence="3" id="KW-0238">DNA-binding</keyword>
<evidence type="ECO:0000256" key="6">
    <source>
        <dbReference type="SAM" id="Coils"/>
    </source>
</evidence>
<keyword evidence="11" id="KW-1185">Reference proteome</keyword>
<dbReference type="GO" id="GO:0000977">
    <property type="term" value="F:RNA polymerase II transcription regulatory region sequence-specific DNA binding"/>
    <property type="evidence" value="ECO:0007669"/>
    <property type="project" value="InterPro"/>
</dbReference>
<dbReference type="InterPro" id="IPR036879">
    <property type="entry name" value="TF_MADSbox_sf"/>
</dbReference>
<dbReference type="Proteomes" id="UP001141552">
    <property type="component" value="Unassembled WGS sequence"/>
</dbReference>
<feature type="domain" description="K-box" evidence="9">
    <location>
        <begin position="96"/>
        <end position="186"/>
    </location>
</feature>
<proteinExistence type="predicted"/>
<dbReference type="PROSITE" id="PS50066">
    <property type="entry name" value="MADS_BOX_2"/>
    <property type="match status" value="1"/>
</dbReference>
<reference evidence="10" key="1">
    <citation type="submission" date="2022-02" db="EMBL/GenBank/DDBJ databases">
        <authorList>
            <person name="Henning P.M."/>
            <person name="McCubbin A.G."/>
            <person name="Shore J.S."/>
        </authorList>
    </citation>
    <scope>NUCLEOTIDE SEQUENCE</scope>
    <source>
        <strain evidence="10">F60SS</strain>
        <tissue evidence="10">Leaves</tissue>
    </source>
</reference>
<dbReference type="SMART" id="SM00432">
    <property type="entry name" value="MADS"/>
    <property type="match status" value="1"/>
</dbReference>